<evidence type="ECO:0000256" key="1">
    <source>
        <dbReference type="ARBA" id="ARBA00004477"/>
    </source>
</evidence>
<organism evidence="17 18">
    <name type="scientific">Camellia sinensis var. sinensis</name>
    <name type="common">China tea</name>
    <dbReference type="NCBI Taxonomy" id="542762"/>
    <lineage>
        <taxon>Eukaryota</taxon>
        <taxon>Viridiplantae</taxon>
        <taxon>Streptophyta</taxon>
        <taxon>Embryophyta</taxon>
        <taxon>Tracheophyta</taxon>
        <taxon>Spermatophyta</taxon>
        <taxon>Magnoliopsida</taxon>
        <taxon>eudicotyledons</taxon>
        <taxon>Gunneridae</taxon>
        <taxon>Pentapetalae</taxon>
        <taxon>asterids</taxon>
        <taxon>Ericales</taxon>
        <taxon>Theaceae</taxon>
        <taxon>Camellia</taxon>
    </lineage>
</organism>
<feature type="transmembrane region" description="Helical" evidence="14">
    <location>
        <begin position="259"/>
        <end position="280"/>
    </location>
</feature>
<dbReference type="InterPro" id="IPR018222">
    <property type="entry name" value="Nuclear_transport_factor_2_euk"/>
</dbReference>
<dbReference type="GO" id="GO:0015031">
    <property type="term" value="P:protein transport"/>
    <property type="evidence" value="ECO:0007669"/>
    <property type="project" value="UniProtKB-KW"/>
</dbReference>
<dbReference type="PANTHER" id="PTHR10693">
    <property type="entry name" value="RAS GTPASE-ACTIVATING PROTEIN-BINDING PROTEIN"/>
    <property type="match status" value="1"/>
</dbReference>
<evidence type="ECO:0000256" key="7">
    <source>
        <dbReference type="ARBA" id="ARBA00022892"/>
    </source>
</evidence>
<dbReference type="Pfam" id="PF00076">
    <property type="entry name" value="RRM_1"/>
    <property type="match status" value="1"/>
</dbReference>
<evidence type="ECO:0000256" key="13">
    <source>
        <dbReference type="SAM" id="MobiDB-lite"/>
    </source>
</evidence>
<dbReference type="PROSITE" id="PS50102">
    <property type="entry name" value="RRM"/>
    <property type="match status" value="1"/>
</dbReference>
<feature type="domain" description="NTF2" evidence="16">
    <location>
        <begin position="345"/>
        <end position="461"/>
    </location>
</feature>
<sequence length="806" mass="89713">MPRNVIPPPPNCIARFVSSETLLSFPFCDTKSLLLSLQFLSLYLIVFHSLSLFLSLSLSLNLFESMGRRRSSPVNKLFAWVRRQSMKVKTFLAFTSVLFSLVALKLLIRDHNHFFIASEAIHVAGIMVLIYKLTTQKTCSGLSLKTQELTAIFLAVRLYCSFVMEGDIHTVLDFITLVSTLWVIYMMRFKLKSTYTAELDNFAIYYMIIPCAILAVLFHPYTHHSYINRILWAFAVYLESVSVLPQLRLMQNAKMVEPFTGHYVFALGVARFLGCAHWIIQVYDTAGKYLYLVGSGYFWLPMALISEIVQTFILADFCYYYVKRAGPTFISSYNYLLGFFALHSVGNAFVQQYYHIQHQSPELVHRFYQDISKLGRPDDNGTMNITTTMLAIDEKILSLNYGELRAEIKSVDAQESFNGGVHVLVTGYLVGKDNMIRNFTQTFFLAPQEKGYFVLNDMFRYMEDIKHHNGNQSFTNDVEAPLTPEQDSSPVQENHVSEQTVVTVEVIEEEALNPTDNGEVSVVEVEEEVPVAEVVDEVPDESQVVVESNSRIEGVPKKSYASIVMVMRESAMPLSSPAPAPRRPIAKSQEQPVNLVQASATAVETPVSGSDAIENGNNQEGEADGYSIYIKGLPLNATPALLEDEFKRFGPIKSDGIQVRSNKQQGFCFGFVEFEVESAVQKAIEASPVTIGGRQAFVEEKRSTNSRGKGRFSTGRGSGFRNEGVRGRANYGSGRGYNRGDFNGRTEFGNNRDRGSNRGGFSSRGGDGYQRSDSMGSNGGGRANRGGGMAVNATAKTVAPRVSATA</sequence>
<evidence type="ECO:0000259" key="16">
    <source>
        <dbReference type="PROSITE" id="PS50177"/>
    </source>
</evidence>
<keyword evidence="18" id="KW-1185">Reference proteome</keyword>
<evidence type="ECO:0008006" key="19">
    <source>
        <dbReference type="Google" id="ProtNLM"/>
    </source>
</evidence>
<dbReference type="SUPFAM" id="SSF54427">
    <property type="entry name" value="NTF2-like"/>
    <property type="match status" value="1"/>
</dbReference>
<comment type="caution">
    <text evidence="17">The sequence shown here is derived from an EMBL/GenBank/DDBJ whole genome shotgun (WGS) entry which is preliminary data.</text>
</comment>
<dbReference type="Pfam" id="PF00810">
    <property type="entry name" value="ER_lumen_recept"/>
    <property type="match status" value="1"/>
</dbReference>
<comment type="subcellular location">
    <subcellularLocation>
        <location evidence="1">Endoplasmic reticulum membrane</location>
        <topology evidence="1">Multi-pass membrane protein</topology>
    </subcellularLocation>
</comment>
<dbReference type="SUPFAM" id="SSF54928">
    <property type="entry name" value="RNA-binding domain, RBD"/>
    <property type="match status" value="1"/>
</dbReference>
<keyword evidence="6 12" id="KW-0694">RNA-binding</keyword>
<keyword evidence="8" id="KW-0653">Protein transport</keyword>
<feature type="transmembrane region" description="Helical" evidence="14">
    <location>
        <begin position="40"/>
        <end position="63"/>
    </location>
</feature>
<dbReference type="GO" id="GO:0005789">
    <property type="term" value="C:endoplasmic reticulum membrane"/>
    <property type="evidence" value="ECO:0007669"/>
    <property type="project" value="UniProtKB-SubCell"/>
</dbReference>
<dbReference type="GO" id="GO:0006621">
    <property type="term" value="P:protein retention in ER lumen"/>
    <property type="evidence" value="ECO:0007669"/>
    <property type="project" value="InterPro"/>
</dbReference>
<feature type="transmembrane region" description="Helical" evidence="14">
    <location>
        <begin position="90"/>
        <end position="108"/>
    </location>
</feature>
<evidence type="ECO:0000256" key="8">
    <source>
        <dbReference type="ARBA" id="ARBA00022927"/>
    </source>
</evidence>
<dbReference type="InterPro" id="IPR039539">
    <property type="entry name" value="Ras_GTPase_bind_prot"/>
</dbReference>
<evidence type="ECO:0000256" key="3">
    <source>
        <dbReference type="ARBA" id="ARBA00022448"/>
    </source>
</evidence>
<dbReference type="Gene3D" id="3.30.70.330">
    <property type="match status" value="1"/>
</dbReference>
<keyword evidence="11" id="KW-0675">Receptor</keyword>
<keyword evidence="5" id="KW-0256">Endoplasmic reticulum</keyword>
<evidence type="ECO:0000313" key="17">
    <source>
        <dbReference type="EMBL" id="THG00023.1"/>
    </source>
</evidence>
<keyword evidence="7" id="KW-0931">ER-Golgi transport</keyword>
<protein>
    <recommendedName>
        <fullName evidence="19">RRM domain-containing protein</fullName>
    </recommendedName>
</protein>
<feature type="transmembrane region" description="Helical" evidence="14">
    <location>
        <begin position="170"/>
        <end position="187"/>
    </location>
</feature>
<dbReference type="GO" id="GO:0046923">
    <property type="term" value="F:ER retention sequence binding"/>
    <property type="evidence" value="ECO:0007669"/>
    <property type="project" value="InterPro"/>
</dbReference>
<dbReference type="GO" id="GO:0005829">
    <property type="term" value="C:cytosol"/>
    <property type="evidence" value="ECO:0007669"/>
    <property type="project" value="TreeGrafter"/>
</dbReference>
<evidence type="ECO:0000256" key="10">
    <source>
        <dbReference type="ARBA" id="ARBA00023136"/>
    </source>
</evidence>
<evidence type="ECO:0000256" key="2">
    <source>
        <dbReference type="ARBA" id="ARBA00010120"/>
    </source>
</evidence>
<dbReference type="PANTHER" id="PTHR10693:SF20">
    <property type="entry name" value="AT27578P"/>
    <property type="match status" value="1"/>
</dbReference>
<comment type="similarity">
    <text evidence="2">Belongs to the ERD2 family.</text>
</comment>
<dbReference type="FunFam" id="3.10.450.50:FF:000003">
    <property type="entry name" value="Nuclear transport factor 2 family protein"/>
    <property type="match status" value="1"/>
</dbReference>
<dbReference type="PRINTS" id="PR00660">
    <property type="entry name" value="ERLUMENR"/>
</dbReference>
<evidence type="ECO:0000256" key="5">
    <source>
        <dbReference type="ARBA" id="ARBA00022824"/>
    </source>
</evidence>
<evidence type="ECO:0000256" key="4">
    <source>
        <dbReference type="ARBA" id="ARBA00022692"/>
    </source>
</evidence>
<feature type="region of interest" description="Disordered" evidence="13">
    <location>
        <begin position="700"/>
        <end position="806"/>
    </location>
</feature>
<dbReference type="CDD" id="cd00590">
    <property type="entry name" value="RRM_SF"/>
    <property type="match status" value="1"/>
</dbReference>
<evidence type="ECO:0000256" key="9">
    <source>
        <dbReference type="ARBA" id="ARBA00022989"/>
    </source>
</evidence>
<dbReference type="AlphaFoldDB" id="A0A4S4DBR1"/>
<dbReference type="EMBL" id="SDRB02011807">
    <property type="protein sequence ID" value="THG00023.1"/>
    <property type="molecule type" value="Genomic_DNA"/>
</dbReference>
<evidence type="ECO:0000256" key="14">
    <source>
        <dbReference type="SAM" id="Phobius"/>
    </source>
</evidence>
<dbReference type="InterPro" id="IPR002075">
    <property type="entry name" value="NTF2_dom"/>
</dbReference>
<dbReference type="InterPro" id="IPR000133">
    <property type="entry name" value="ER_ret_rcpt"/>
</dbReference>
<feature type="transmembrane region" description="Helical" evidence="14">
    <location>
        <begin position="300"/>
        <end position="322"/>
    </location>
</feature>
<dbReference type="PROSITE" id="PS50177">
    <property type="entry name" value="NTF2_DOMAIN"/>
    <property type="match status" value="1"/>
</dbReference>
<accession>A0A4S4DBR1</accession>
<dbReference type="SMART" id="SM00360">
    <property type="entry name" value="RRM"/>
    <property type="match status" value="1"/>
</dbReference>
<dbReference type="STRING" id="542762.A0A4S4DBR1"/>
<dbReference type="Pfam" id="PF02136">
    <property type="entry name" value="NTF2"/>
    <property type="match status" value="1"/>
</dbReference>
<evidence type="ECO:0000256" key="6">
    <source>
        <dbReference type="ARBA" id="ARBA00022884"/>
    </source>
</evidence>
<dbReference type="InterPro" id="IPR035979">
    <property type="entry name" value="RBD_domain_sf"/>
</dbReference>
<reference evidence="17 18" key="1">
    <citation type="journal article" date="2018" name="Proc. Natl. Acad. Sci. U.S.A.">
        <title>Draft genome sequence of Camellia sinensis var. sinensis provides insights into the evolution of the tea genome and tea quality.</title>
        <authorList>
            <person name="Wei C."/>
            <person name="Yang H."/>
            <person name="Wang S."/>
            <person name="Zhao J."/>
            <person name="Liu C."/>
            <person name="Gao L."/>
            <person name="Xia E."/>
            <person name="Lu Y."/>
            <person name="Tai Y."/>
            <person name="She G."/>
            <person name="Sun J."/>
            <person name="Cao H."/>
            <person name="Tong W."/>
            <person name="Gao Q."/>
            <person name="Li Y."/>
            <person name="Deng W."/>
            <person name="Jiang X."/>
            <person name="Wang W."/>
            <person name="Chen Q."/>
            <person name="Zhang S."/>
            <person name="Li H."/>
            <person name="Wu J."/>
            <person name="Wang P."/>
            <person name="Li P."/>
            <person name="Shi C."/>
            <person name="Zheng F."/>
            <person name="Jian J."/>
            <person name="Huang B."/>
            <person name="Shan D."/>
            <person name="Shi M."/>
            <person name="Fang C."/>
            <person name="Yue Y."/>
            <person name="Li F."/>
            <person name="Li D."/>
            <person name="Wei S."/>
            <person name="Han B."/>
            <person name="Jiang C."/>
            <person name="Yin Y."/>
            <person name="Xia T."/>
            <person name="Zhang Z."/>
            <person name="Bennetzen J.L."/>
            <person name="Zhao S."/>
            <person name="Wan X."/>
        </authorList>
    </citation>
    <scope>NUCLEOTIDE SEQUENCE [LARGE SCALE GENOMIC DNA]</scope>
    <source>
        <strain evidence="18">cv. Shuchazao</strain>
        <tissue evidence="17">Leaf</tissue>
    </source>
</reference>
<dbReference type="GO" id="GO:0003729">
    <property type="term" value="F:mRNA binding"/>
    <property type="evidence" value="ECO:0007669"/>
    <property type="project" value="TreeGrafter"/>
</dbReference>
<feature type="compositionally biased region" description="Gly residues" evidence="13">
    <location>
        <begin position="777"/>
        <end position="789"/>
    </location>
</feature>
<dbReference type="CDD" id="cd00780">
    <property type="entry name" value="NTF2"/>
    <property type="match status" value="1"/>
</dbReference>
<gene>
    <name evidence="17" type="ORF">TEA_017560</name>
</gene>
<keyword evidence="4 14" id="KW-0812">Transmembrane</keyword>
<feature type="compositionally biased region" description="Low complexity" evidence="13">
    <location>
        <begin position="711"/>
        <end position="721"/>
    </location>
</feature>
<evidence type="ECO:0000259" key="15">
    <source>
        <dbReference type="PROSITE" id="PS50102"/>
    </source>
</evidence>
<dbReference type="InterPro" id="IPR012677">
    <property type="entry name" value="Nucleotide-bd_a/b_plait_sf"/>
</dbReference>
<dbReference type="InterPro" id="IPR000504">
    <property type="entry name" value="RRM_dom"/>
</dbReference>
<evidence type="ECO:0000256" key="11">
    <source>
        <dbReference type="ARBA" id="ARBA00023170"/>
    </source>
</evidence>
<proteinExistence type="inferred from homology"/>
<feature type="transmembrane region" description="Helical" evidence="14">
    <location>
        <begin position="334"/>
        <end position="354"/>
    </location>
</feature>
<dbReference type="Gene3D" id="3.10.450.50">
    <property type="match status" value="1"/>
</dbReference>
<dbReference type="Proteomes" id="UP000306102">
    <property type="component" value="Unassembled WGS sequence"/>
</dbReference>
<evidence type="ECO:0000256" key="12">
    <source>
        <dbReference type="PROSITE-ProRule" id="PRU00176"/>
    </source>
</evidence>
<dbReference type="GO" id="GO:1990904">
    <property type="term" value="C:ribonucleoprotein complex"/>
    <property type="evidence" value="ECO:0007669"/>
    <property type="project" value="TreeGrafter"/>
</dbReference>
<feature type="transmembrane region" description="Helical" evidence="14">
    <location>
        <begin position="114"/>
        <end position="134"/>
    </location>
</feature>
<keyword evidence="3" id="KW-0813">Transport</keyword>
<dbReference type="GO" id="GO:0016192">
    <property type="term" value="P:vesicle-mediated transport"/>
    <property type="evidence" value="ECO:0007669"/>
    <property type="project" value="UniProtKB-KW"/>
</dbReference>
<keyword evidence="9 14" id="KW-1133">Transmembrane helix</keyword>
<dbReference type="InterPro" id="IPR032710">
    <property type="entry name" value="NTF2-like_dom_sf"/>
</dbReference>
<feature type="domain" description="RRM" evidence="15">
    <location>
        <begin position="626"/>
        <end position="703"/>
    </location>
</feature>
<keyword evidence="10 14" id="KW-0472">Membrane</keyword>
<name>A0A4S4DBR1_CAMSN</name>
<feature type="transmembrane region" description="Helical" evidence="14">
    <location>
        <begin position="199"/>
        <end position="218"/>
    </location>
</feature>
<evidence type="ECO:0000313" key="18">
    <source>
        <dbReference type="Proteomes" id="UP000306102"/>
    </source>
</evidence>